<sequence>MSQIIEPTEENLDAFWTNAVTHLRFEPVAGVTGQDDIAALRPPAFAFGSTAEQANEAAILVLSGKKRATVSYKPEYEAEEVPLPRAGEFTIMVDGAGIPRALLSNERVDVLPFREVGQDIAQAEGQSDLAQWQEIHRDFFTAVAAMLGHDFSESDEIVAEIFTVAYRAE</sequence>
<protein>
    <submittedName>
        <fullName evidence="2">ASCH domain-containing protein</fullName>
    </submittedName>
</protein>
<dbReference type="Pfam" id="PF04266">
    <property type="entry name" value="ASCH"/>
    <property type="match status" value="1"/>
</dbReference>
<gene>
    <name evidence="2" type="ORF">P7079_00975</name>
</gene>
<dbReference type="RefSeq" id="WP_278012982.1">
    <property type="nucleotide sequence ID" value="NZ_CP121208.1"/>
</dbReference>
<proteinExistence type="predicted"/>
<dbReference type="Proteomes" id="UP001215216">
    <property type="component" value="Chromosome"/>
</dbReference>
<organism evidence="2 3">
    <name type="scientific">Arcanobacterium canis</name>
    <dbReference type="NCBI Taxonomy" id="999183"/>
    <lineage>
        <taxon>Bacteria</taxon>
        <taxon>Bacillati</taxon>
        <taxon>Actinomycetota</taxon>
        <taxon>Actinomycetes</taxon>
        <taxon>Actinomycetales</taxon>
        <taxon>Actinomycetaceae</taxon>
        <taxon>Arcanobacterium</taxon>
    </lineage>
</organism>
<evidence type="ECO:0000313" key="3">
    <source>
        <dbReference type="Proteomes" id="UP001215216"/>
    </source>
</evidence>
<evidence type="ECO:0000259" key="1">
    <source>
        <dbReference type="SMART" id="SM01022"/>
    </source>
</evidence>
<accession>A0ABY8FYK3</accession>
<keyword evidence="3" id="KW-1185">Reference proteome</keyword>
<dbReference type="InterPro" id="IPR009326">
    <property type="entry name" value="DUF984"/>
</dbReference>
<dbReference type="Gene3D" id="3.10.400.10">
    <property type="entry name" value="Sulfate adenylyltransferase"/>
    <property type="match status" value="1"/>
</dbReference>
<dbReference type="InterPro" id="IPR015947">
    <property type="entry name" value="PUA-like_sf"/>
</dbReference>
<dbReference type="PANTHER" id="PTHR39203">
    <property type="entry name" value="CYTOPLASMIC PROTEIN-RELATED"/>
    <property type="match status" value="1"/>
</dbReference>
<name>A0ABY8FYK3_9ACTO</name>
<dbReference type="SUPFAM" id="SSF88697">
    <property type="entry name" value="PUA domain-like"/>
    <property type="match status" value="1"/>
</dbReference>
<dbReference type="SMART" id="SM01022">
    <property type="entry name" value="ASCH"/>
    <property type="match status" value="1"/>
</dbReference>
<dbReference type="InterPro" id="IPR007374">
    <property type="entry name" value="ASCH_domain"/>
</dbReference>
<reference evidence="2 3" key="1">
    <citation type="submission" date="2023-03" db="EMBL/GenBank/DDBJ databases">
        <title>Complete genome of Arcanobacterium canis strain DSM 25104 isolated in 2010 from a canine otitis externa in Germany.</title>
        <authorList>
            <person name="Borowiak M."/>
            <person name="Kreitlow A."/>
            <person name="Malorny B."/>
            <person name="Laemmler C."/>
            <person name="Prenger-Berninghoff E."/>
            <person name="Ploetz M."/>
            <person name="Abdulmawjood A."/>
        </authorList>
    </citation>
    <scope>NUCLEOTIDE SEQUENCE [LARGE SCALE GENOMIC DNA]</scope>
    <source>
        <strain evidence="2 3">DSM 25104</strain>
    </source>
</reference>
<dbReference type="EMBL" id="CP121208">
    <property type="protein sequence ID" value="WFM83587.1"/>
    <property type="molecule type" value="Genomic_DNA"/>
</dbReference>
<dbReference type="PANTHER" id="PTHR39203:SF1">
    <property type="entry name" value="CYTOPLASMIC PROTEIN"/>
    <property type="match status" value="1"/>
</dbReference>
<evidence type="ECO:0000313" key="2">
    <source>
        <dbReference type="EMBL" id="WFM83587.1"/>
    </source>
</evidence>
<feature type="domain" description="ASCH" evidence="1">
    <location>
        <begin position="45"/>
        <end position="166"/>
    </location>
</feature>